<feature type="domain" description="Glycosyltransferase subfamily 4-like N-terminal" evidence="3">
    <location>
        <begin position="267"/>
        <end position="444"/>
    </location>
</feature>
<evidence type="ECO:0000259" key="1">
    <source>
        <dbReference type="Pfam" id="PF00534"/>
    </source>
</evidence>
<reference evidence="4 5" key="1">
    <citation type="submission" date="2013-06" db="EMBL/GenBank/DDBJ databases">
        <title>The Genome Sequence of Acinetobacter rudis CIP 110305.</title>
        <authorList>
            <consortium name="The Broad Institute Genome Sequencing Platform"/>
            <consortium name="The Broad Institute Genome Sequencing Center for Infectious Disease"/>
            <person name="Cerqueira G."/>
            <person name="Feldgarden M."/>
            <person name="Courvalin P."/>
            <person name="Perichon B."/>
            <person name="Grillot-Courvalin C."/>
            <person name="Clermont D."/>
            <person name="Rocha E."/>
            <person name="Yoon E.-J."/>
            <person name="Nemec A."/>
            <person name="Young S.K."/>
            <person name="Zeng Q."/>
            <person name="Gargeya S."/>
            <person name="Fitzgerald M."/>
            <person name="Abouelleil A."/>
            <person name="Alvarado L."/>
            <person name="Berlin A.M."/>
            <person name="Chapman S.B."/>
            <person name="Dewar J."/>
            <person name="Goldberg J."/>
            <person name="Griggs A."/>
            <person name="Gujja S."/>
            <person name="Hansen M."/>
            <person name="Howarth C."/>
            <person name="Imamovic A."/>
            <person name="Larimer J."/>
            <person name="McCowan C."/>
            <person name="Murphy C."/>
            <person name="Pearson M."/>
            <person name="Priest M."/>
            <person name="Roberts A."/>
            <person name="Saif S."/>
            <person name="Shea T."/>
            <person name="Sykes S."/>
            <person name="Wortman J."/>
            <person name="Nusbaum C."/>
            <person name="Birren B."/>
        </authorList>
    </citation>
    <scope>NUCLEOTIDE SEQUENCE [LARGE SCALE GENOMIC DNA]</scope>
    <source>
        <strain evidence="4 5">CIP 110305</strain>
    </source>
</reference>
<dbReference type="RefSeq" id="WP_016657901.1">
    <property type="nucleotide sequence ID" value="NZ_KE340355.1"/>
</dbReference>
<dbReference type="PATRIC" id="fig|421052.3.peg.3475"/>
<dbReference type="AlphaFoldDB" id="S3N6T2"/>
<organism evidence="4 5">
    <name type="scientific">Acinetobacter rudis CIP 110305</name>
    <dbReference type="NCBI Taxonomy" id="421052"/>
    <lineage>
        <taxon>Bacteria</taxon>
        <taxon>Pseudomonadati</taxon>
        <taxon>Pseudomonadota</taxon>
        <taxon>Gammaproteobacteria</taxon>
        <taxon>Moraxellales</taxon>
        <taxon>Moraxellaceae</taxon>
        <taxon>Acinetobacter</taxon>
    </lineage>
</organism>
<comment type="caution">
    <text evidence="4">The sequence shown here is derived from an EMBL/GenBank/DDBJ whole genome shotgun (WGS) entry which is preliminary data.</text>
</comment>
<name>S3N6T2_9GAMM</name>
<evidence type="ECO:0008006" key="6">
    <source>
        <dbReference type="Google" id="ProtNLM"/>
    </source>
</evidence>
<proteinExistence type="predicted"/>
<dbReference type="SUPFAM" id="SSF53756">
    <property type="entry name" value="UDP-Glycosyltransferase/glycogen phosphorylase"/>
    <property type="match status" value="1"/>
</dbReference>
<dbReference type="eggNOG" id="COG4641">
    <property type="taxonomic scope" value="Bacteria"/>
</dbReference>
<dbReference type="Pfam" id="PF00534">
    <property type="entry name" value="Glycos_transf_1"/>
    <property type="match status" value="1"/>
</dbReference>
<dbReference type="Gene3D" id="3.40.50.2000">
    <property type="entry name" value="Glycogen Phosphorylase B"/>
    <property type="match status" value="2"/>
</dbReference>
<dbReference type="Pfam" id="PF13579">
    <property type="entry name" value="Glyco_trans_4_4"/>
    <property type="match status" value="1"/>
</dbReference>
<evidence type="ECO:0000259" key="2">
    <source>
        <dbReference type="Pfam" id="PF13524"/>
    </source>
</evidence>
<dbReference type="InterPro" id="IPR050194">
    <property type="entry name" value="Glycosyltransferase_grp1"/>
</dbReference>
<dbReference type="PANTHER" id="PTHR45947:SF3">
    <property type="entry name" value="SULFOQUINOVOSYL TRANSFERASE SQD2"/>
    <property type="match status" value="1"/>
</dbReference>
<sequence>MSIIEQAVKHFNDGRYEQAKIYFELASKEYGCKYFEANISLCDIRIKTEKNKNNHKNSFNLKKIFLKNTPVNTFKSVDPFFIEKIKIEENISGKIPLDMTKKDYKFQLKSWIDDAEDISIGLSLVQSGHFDVVNSLGIIKFNFFNNNGEEILAPGLTNLSWSDHLNCWYFYLNGTKNIKTTLVEVNLIKPQGVAYIEISCSKWKIDEFSILNEVIVKRKPSILQVLRKNYAGILSELNNPVVKHPLSVNKSKVCYVLNQSLPYQSEGYATRSHALASAMKNQGLDIVCLSRPGYPESFLKDYKEKNTSLTDDIDGIHYQRLKEPKGWKGTENYITKASNELERKFKELRPSCVMAASDFKNALPALLAAKRLGIPFIYEVRGFWEITHESKQPTVVQTANYHLTQYLETELALHADYVFTLTEAMRTLLISRGLEANKVALLPNSCDVSKFNPLENPKDYNLLEQLNIPENTPTIGYIGTFNSYEGLDDLLHACGALYNEGINFRIILVGATPSTDSAQGQYALELLNIAKQYGFDKWLIMPGRIPHDAVKSYYSIIDVAPFTRKPLPITELVSPLKPLEAMAMGKALVVSSVGALGEMVKDGETGLVYEKGNVEDLANKLLSTLVNSSLRISLGAAARNWAVTERTWEICAARIQEKISELEKNIIHAYPSINTERLLKKKASDYKVAFIADEFTYNSFKDEFQAIVIEPDNWEKLFKEQQPDIFFCESAWSGVDSVRRPWQGKIYSSINWKKENRTILFKILDYCRDNNIPTIFWNKEDPTHFTDRVHDFIGTASKFDYVFTTAEECCESYKSDYGVKNVFSLPFATNPKLFNPINRVNAENKVVFAGSWYANHEQRSIVMEQILDNLIKTGYELEIVDRYYGGSDELHKWPEKYSKFLKPGMPHDKMPEVYRSSTLGLNFNTVVNSETMFARRVFELMSSKSLVISNYSLGIDKMFGELVVFADRDPERLKKLSTRDIELLSEKALDNVLRNHTYTNRWKQILTKIGMPWIPDTESVTIVSKVSCKSDVERSISYFQSNYANQIENKLLLLVDEKVGSLEVAKFYQQFNKAGVMVTSMKYIETYSISDKYNPITTDYFIICSPNNLPKFDWVKKAKLHSQYVEGSSITHHDSILYRYVENSKCNYFFSKKENFIELVKAYTSKTSFSYSV</sequence>
<dbReference type="STRING" id="632955.GCA_000829675_02651"/>
<evidence type="ECO:0000259" key="3">
    <source>
        <dbReference type="Pfam" id="PF13579"/>
    </source>
</evidence>
<evidence type="ECO:0000313" key="4">
    <source>
        <dbReference type="EMBL" id="EPF69979.1"/>
    </source>
</evidence>
<dbReference type="InterPro" id="IPR028098">
    <property type="entry name" value="Glyco_trans_4-like_N"/>
</dbReference>
<dbReference type="InterPro" id="IPR001296">
    <property type="entry name" value="Glyco_trans_1"/>
</dbReference>
<dbReference type="HOGENOM" id="CLU_273826_0_0_6"/>
<dbReference type="InterPro" id="IPR055259">
    <property type="entry name" value="YkvP/CgeB_Glyco_trans-like"/>
</dbReference>
<dbReference type="GO" id="GO:0016758">
    <property type="term" value="F:hexosyltransferase activity"/>
    <property type="evidence" value="ECO:0007669"/>
    <property type="project" value="TreeGrafter"/>
</dbReference>
<evidence type="ECO:0000313" key="5">
    <source>
        <dbReference type="Proteomes" id="UP000014568"/>
    </source>
</evidence>
<dbReference type="eggNOG" id="COG0438">
    <property type="taxonomic scope" value="Bacteria"/>
</dbReference>
<dbReference type="PANTHER" id="PTHR45947">
    <property type="entry name" value="SULFOQUINOVOSYL TRANSFERASE SQD2"/>
    <property type="match status" value="1"/>
</dbReference>
<keyword evidence="5" id="KW-1185">Reference proteome</keyword>
<protein>
    <recommendedName>
        <fullName evidence="6">Glycosyl transferase family 1 domain-containing protein</fullName>
    </recommendedName>
</protein>
<dbReference type="CDD" id="cd03794">
    <property type="entry name" value="GT4_WbuB-like"/>
    <property type="match status" value="1"/>
</dbReference>
<accession>S3N6T2</accession>
<dbReference type="EMBL" id="ATGI01000039">
    <property type="protein sequence ID" value="EPF69979.1"/>
    <property type="molecule type" value="Genomic_DNA"/>
</dbReference>
<feature type="domain" description="Spore protein YkvP/CgeB glycosyl transferase-like" evidence="2">
    <location>
        <begin position="883"/>
        <end position="1006"/>
    </location>
</feature>
<dbReference type="OrthoDB" id="8756565at2"/>
<dbReference type="Proteomes" id="UP000014568">
    <property type="component" value="Unassembled WGS sequence"/>
</dbReference>
<gene>
    <name evidence="4" type="ORF">F945_03543</name>
</gene>
<dbReference type="Pfam" id="PF13524">
    <property type="entry name" value="Glyco_trans_1_2"/>
    <property type="match status" value="1"/>
</dbReference>
<feature type="domain" description="Glycosyl transferase family 1" evidence="1">
    <location>
        <begin position="464"/>
        <end position="641"/>
    </location>
</feature>